<dbReference type="EMBL" id="JAKOGI010001032">
    <property type="protein sequence ID" value="KAJ8428278.1"/>
    <property type="molecule type" value="Genomic_DNA"/>
</dbReference>
<proteinExistence type="predicted"/>
<organism evidence="2 3">
    <name type="scientific">Carnegiea gigantea</name>
    <dbReference type="NCBI Taxonomy" id="171969"/>
    <lineage>
        <taxon>Eukaryota</taxon>
        <taxon>Viridiplantae</taxon>
        <taxon>Streptophyta</taxon>
        <taxon>Embryophyta</taxon>
        <taxon>Tracheophyta</taxon>
        <taxon>Spermatophyta</taxon>
        <taxon>Magnoliopsida</taxon>
        <taxon>eudicotyledons</taxon>
        <taxon>Gunneridae</taxon>
        <taxon>Pentapetalae</taxon>
        <taxon>Caryophyllales</taxon>
        <taxon>Cactineae</taxon>
        <taxon>Cactaceae</taxon>
        <taxon>Cactoideae</taxon>
        <taxon>Echinocereeae</taxon>
        <taxon>Carnegiea</taxon>
    </lineage>
</organism>
<accession>A0A9Q1GY85</accession>
<dbReference type="InterPro" id="IPR022059">
    <property type="entry name" value="DUF3615"/>
</dbReference>
<reference evidence="2" key="1">
    <citation type="submission" date="2022-04" db="EMBL/GenBank/DDBJ databases">
        <title>Carnegiea gigantea Genome sequencing and assembly v2.</title>
        <authorList>
            <person name="Copetti D."/>
            <person name="Sanderson M.J."/>
            <person name="Burquez A."/>
            <person name="Wojciechowski M.F."/>
        </authorList>
    </citation>
    <scope>NUCLEOTIDE SEQUENCE</scope>
    <source>
        <strain evidence="2">SGP5-SGP5p</strain>
        <tissue evidence="2">Aerial part</tissue>
    </source>
</reference>
<keyword evidence="3" id="KW-1185">Reference proteome</keyword>
<dbReference type="Pfam" id="PF12274">
    <property type="entry name" value="DUF3615"/>
    <property type="match status" value="1"/>
</dbReference>
<dbReference type="Proteomes" id="UP001153076">
    <property type="component" value="Unassembled WGS sequence"/>
</dbReference>
<evidence type="ECO:0000259" key="1">
    <source>
        <dbReference type="Pfam" id="PF12274"/>
    </source>
</evidence>
<gene>
    <name evidence="2" type="ORF">Cgig2_034092</name>
</gene>
<dbReference type="AlphaFoldDB" id="A0A9Q1GY85"/>
<name>A0A9Q1GY85_9CARY</name>
<evidence type="ECO:0000313" key="3">
    <source>
        <dbReference type="Proteomes" id="UP001153076"/>
    </source>
</evidence>
<evidence type="ECO:0000313" key="2">
    <source>
        <dbReference type="EMBL" id="KAJ8428278.1"/>
    </source>
</evidence>
<dbReference type="PANTHER" id="PTHR34710:SF20">
    <property type="entry name" value="OS10G0550200 PROTEIN"/>
    <property type="match status" value="1"/>
</dbReference>
<dbReference type="PANTHER" id="PTHR34710">
    <property type="entry name" value="OS03G0834100 PROTEIN"/>
    <property type="match status" value="1"/>
</dbReference>
<feature type="domain" description="DUF3615" evidence="1">
    <location>
        <begin position="70"/>
        <end position="143"/>
    </location>
</feature>
<protein>
    <recommendedName>
        <fullName evidence="1">DUF3615 domain-containing protein</fullName>
    </recommendedName>
</protein>
<comment type="caution">
    <text evidence="2">The sequence shown here is derived from an EMBL/GenBank/DDBJ whole genome shotgun (WGS) entry which is preliminary data.</text>
</comment>
<sequence>MEQRNCRYALRSKKTLTQTRKRISEGEDLEAQMRNGGCLCEESTKIHDSRASDHAPVKNSNFEVQCRECVKAALKHLNKSKKAKKLSGYELMQIRDVCAFMRGMEGVWHHANFKAKRKNAQSKVLFAELNYRYPGPLKCIKSCILGHLDFGSWGSTAGEKFCPKLRHPQHGFHIGYLRYVLPGIPPNDEGGST</sequence>